<dbReference type="InterPro" id="IPR035965">
    <property type="entry name" value="PAS-like_dom_sf"/>
</dbReference>
<name>A0A8F1MAB7_9BACT</name>
<sequence>MKWGWFGYFLGFTPFAVFEGIRILCDVVFLLFFGLLFLFFSCLGVICGSRLSTTNLIIASPGFWRLAFAGLGVGLILLFLCFWASDVLGISKDGNIELINPSAQQIIGWDQGDALGLNWKSVLKLVTSDGKDVEDLENPIAQSLSKNQPTHNDKLFLLTSSEN</sequence>
<keyword evidence="1" id="KW-0812">Transmembrane</keyword>
<dbReference type="Proteomes" id="UP000677117">
    <property type="component" value="Chromosome"/>
</dbReference>
<dbReference type="AlphaFoldDB" id="A0A8F1MAB7"/>
<keyword evidence="1" id="KW-0472">Membrane</keyword>
<proteinExistence type="predicted"/>
<dbReference type="CDD" id="cd00130">
    <property type="entry name" value="PAS"/>
    <property type="match status" value="1"/>
</dbReference>
<dbReference type="SUPFAM" id="SSF55785">
    <property type="entry name" value="PYP-like sensor domain (PAS domain)"/>
    <property type="match status" value="1"/>
</dbReference>
<dbReference type="KEGG" id="mvl:KOY49_01730"/>
<evidence type="ECO:0000256" key="1">
    <source>
        <dbReference type="SAM" id="Phobius"/>
    </source>
</evidence>
<gene>
    <name evidence="2" type="ORF">KOY49_01730</name>
</gene>
<keyword evidence="1" id="KW-1133">Transmembrane helix</keyword>
<organism evidence="2 3">
    <name type="scientific">Candidatus Minimicrobia vallesae</name>
    <dbReference type="NCBI Taxonomy" id="2841264"/>
    <lineage>
        <taxon>Bacteria</taxon>
        <taxon>Candidatus Saccharimonadota</taxon>
        <taxon>Candidatus Saccharimonadota incertae sedis</taxon>
        <taxon>Candidatus Minimicrobia</taxon>
    </lineage>
</organism>
<dbReference type="Gene3D" id="3.30.450.20">
    <property type="entry name" value="PAS domain"/>
    <property type="match status" value="1"/>
</dbReference>
<feature type="transmembrane region" description="Helical" evidence="1">
    <location>
        <begin position="63"/>
        <end position="84"/>
    </location>
</feature>
<feature type="transmembrane region" description="Helical" evidence="1">
    <location>
        <begin position="6"/>
        <end position="24"/>
    </location>
</feature>
<keyword evidence="3" id="KW-1185">Reference proteome</keyword>
<dbReference type="EMBL" id="CP076459">
    <property type="protein sequence ID" value="QWQ31710.1"/>
    <property type="molecule type" value="Genomic_DNA"/>
</dbReference>
<evidence type="ECO:0000313" key="2">
    <source>
        <dbReference type="EMBL" id="QWQ31710.1"/>
    </source>
</evidence>
<evidence type="ECO:0008006" key="4">
    <source>
        <dbReference type="Google" id="ProtNLM"/>
    </source>
</evidence>
<dbReference type="RefSeq" id="WP_232736461.1">
    <property type="nucleotide sequence ID" value="NZ_CP076459.1"/>
</dbReference>
<accession>A0A8F1MAB7</accession>
<dbReference type="InterPro" id="IPR000014">
    <property type="entry name" value="PAS"/>
</dbReference>
<evidence type="ECO:0000313" key="3">
    <source>
        <dbReference type="Proteomes" id="UP000677117"/>
    </source>
</evidence>
<feature type="transmembrane region" description="Helical" evidence="1">
    <location>
        <begin position="29"/>
        <end position="51"/>
    </location>
</feature>
<protein>
    <recommendedName>
        <fullName evidence="4">PAS domain-containing protein</fullName>
    </recommendedName>
</protein>
<reference evidence="2" key="1">
    <citation type="submission" date="2021-06" db="EMBL/GenBank/DDBJ databases">
        <title>An adapted protocol for Saccharibacteria cultivation: two new species join this phylum of Candidate Phyla Radiations.</title>
        <authorList>
            <person name="Ibrahim A."/>
            <person name="Maatouk M."/>
            <person name="Raoult D."/>
            <person name="Bittar F."/>
        </authorList>
    </citation>
    <scope>NUCLEOTIDE SEQUENCE</scope>
    <source>
        <strain evidence="2">IHU2</strain>
    </source>
</reference>